<dbReference type="EMBL" id="BTRK01000006">
    <property type="protein sequence ID" value="GMR58990.1"/>
    <property type="molecule type" value="Genomic_DNA"/>
</dbReference>
<name>A0AAN5DB92_9BILA</name>
<keyword evidence="2" id="KW-1185">Reference proteome</keyword>
<comment type="caution">
    <text evidence="1">The sequence shown here is derived from an EMBL/GenBank/DDBJ whole genome shotgun (WGS) entry which is preliminary data.</text>
</comment>
<organism evidence="1 2">
    <name type="scientific">Pristionchus mayeri</name>
    <dbReference type="NCBI Taxonomy" id="1317129"/>
    <lineage>
        <taxon>Eukaryota</taxon>
        <taxon>Metazoa</taxon>
        <taxon>Ecdysozoa</taxon>
        <taxon>Nematoda</taxon>
        <taxon>Chromadorea</taxon>
        <taxon>Rhabditida</taxon>
        <taxon>Rhabditina</taxon>
        <taxon>Diplogasteromorpha</taxon>
        <taxon>Diplogasteroidea</taxon>
        <taxon>Neodiplogasteridae</taxon>
        <taxon>Pristionchus</taxon>
    </lineage>
</organism>
<evidence type="ECO:0000313" key="1">
    <source>
        <dbReference type="EMBL" id="GMR58990.1"/>
    </source>
</evidence>
<dbReference type="AlphaFoldDB" id="A0AAN5DB92"/>
<proteinExistence type="predicted"/>
<gene>
    <name evidence="1" type="ORF">PMAYCL1PPCAC_29185</name>
</gene>
<sequence length="157" mass="16755">MIHTMNNYNLLQIRGEVLWWRVDSLQILEFVLLGLHFQTGKGILSLRAGLSVKSVLGVSLDGCLECDDRFILLAGGLLGGTEVVQVGGRESGLDGLSLLEGSDGGRVVLVVELLHTEEVEGVGVLGVNGDGLLEVLVRLSLVLRLLLELGEAGEDIN</sequence>
<evidence type="ECO:0000313" key="2">
    <source>
        <dbReference type="Proteomes" id="UP001328107"/>
    </source>
</evidence>
<accession>A0AAN5DB92</accession>
<dbReference type="Proteomes" id="UP001328107">
    <property type="component" value="Unassembled WGS sequence"/>
</dbReference>
<reference evidence="2" key="1">
    <citation type="submission" date="2022-10" db="EMBL/GenBank/DDBJ databases">
        <title>Genome assembly of Pristionchus species.</title>
        <authorList>
            <person name="Yoshida K."/>
            <person name="Sommer R.J."/>
        </authorList>
    </citation>
    <scope>NUCLEOTIDE SEQUENCE [LARGE SCALE GENOMIC DNA]</scope>
    <source>
        <strain evidence="2">RS5460</strain>
    </source>
</reference>
<protein>
    <submittedName>
        <fullName evidence="1">Uncharacterized protein</fullName>
    </submittedName>
</protein>